<proteinExistence type="predicted"/>
<feature type="compositionally biased region" description="Low complexity" evidence="2">
    <location>
        <begin position="1083"/>
        <end position="1102"/>
    </location>
</feature>
<evidence type="ECO:0000256" key="2">
    <source>
        <dbReference type="SAM" id="MobiDB-lite"/>
    </source>
</evidence>
<feature type="compositionally biased region" description="Polar residues" evidence="2">
    <location>
        <begin position="1166"/>
        <end position="1175"/>
    </location>
</feature>
<dbReference type="InterPro" id="IPR038808">
    <property type="entry name" value="MOS1-like"/>
</dbReference>
<feature type="compositionally biased region" description="Polar residues" evidence="2">
    <location>
        <begin position="1216"/>
        <end position="1243"/>
    </location>
</feature>
<dbReference type="InterPro" id="IPR009738">
    <property type="entry name" value="BAT2_N"/>
</dbReference>
<feature type="domain" description="BAT2 N-terminal" evidence="3">
    <location>
        <begin position="12"/>
        <end position="130"/>
    </location>
</feature>
<dbReference type="EMBL" id="JBBWWQ010000010">
    <property type="protein sequence ID" value="KAK8936445.1"/>
    <property type="molecule type" value="Genomic_DNA"/>
</dbReference>
<feature type="compositionally biased region" description="Polar residues" evidence="2">
    <location>
        <begin position="799"/>
        <end position="812"/>
    </location>
</feature>
<dbReference type="Proteomes" id="UP001418222">
    <property type="component" value="Unassembled WGS sequence"/>
</dbReference>
<dbReference type="PANTHER" id="PTHR34805">
    <property type="entry name" value="PROTEIN MODIFIER OF SNC1 1"/>
    <property type="match status" value="1"/>
</dbReference>
<feature type="compositionally biased region" description="Polar residues" evidence="2">
    <location>
        <begin position="485"/>
        <end position="494"/>
    </location>
</feature>
<feature type="compositionally biased region" description="Basic and acidic residues" evidence="2">
    <location>
        <begin position="232"/>
        <end position="248"/>
    </location>
</feature>
<feature type="region of interest" description="Disordered" evidence="2">
    <location>
        <begin position="741"/>
        <end position="921"/>
    </location>
</feature>
<evidence type="ECO:0000313" key="4">
    <source>
        <dbReference type="EMBL" id="KAK8936445.1"/>
    </source>
</evidence>
<feature type="compositionally biased region" description="Low complexity" evidence="2">
    <location>
        <begin position="100"/>
        <end position="130"/>
    </location>
</feature>
<feature type="compositionally biased region" description="Polar residues" evidence="2">
    <location>
        <begin position="1288"/>
        <end position="1298"/>
    </location>
</feature>
<feature type="region of interest" description="Disordered" evidence="2">
    <location>
        <begin position="646"/>
        <end position="691"/>
    </location>
</feature>
<feature type="region of interest" description="Disordered" evidence="2">
    <location>
        <begin position="1392"/>
        <end position="1424"/>
    </location>
</feature>
<feature type="compositionally biased region" description="Polar residues" evidence="2">
    <location>
        <begin position="868"/>
        <end position="913"/>
    </location>
</feature>
<evidence type="ECO:0000256" key="1">
    <source>
        <dbReference type="ARBA" id="ARBA00022553"/>
    </source>
</evidence>
<feature type="compositionally biased region" description="Polar residues" evidence="2">
    <location>
        <begin position="1344"/>
        <end position="1359"/>
    </location>
</feature>
<feature type="compositionally biased region" description="Basic and acidic residues" evidence="2">
    <location>
        <begin position="772"/>
        <end position="785"/>
    </location>
</feature>
<feature type="region of interest" description="Disordered" evidence="2">
    <location>
        <begin position="1324"/>
        <end position="1362"/>
    </location>
</feature>
<protein>
    <submittedName>
        <fullName evidence="4">Protein MODIFIER OF SNC1 1</fullName>
    </submittedName>
</protein>
<feature type="compositionally biased region" description="Polar residues" evidence="2">
    <location>
        <begin position="184"/>
        <end position="193"/>
    </location>
</feature>
<feature type="compositionally biased region" description="Polar residues" evidence="2">
    <location>
        <begin position="571"/>
        <end position="585"/>
    </location>
</feature>
<comment type="caution">
    <text evidence="4">The sequence shown here is derived from an EMBL/GenBank/DDBJ whole genome shotgun (WGS) entry which is preliminary data.</text>
</comment>
<feature type="compositionally biased region" description="Basic and acidic residues" evidence="2">
    <location>
        <begin position="1186"/>
        <end position="1202"/>
    </location>
</feature>
<organism evidence="4 5">
    <name type="scientific">Platanthera zijinensis</name>
    <dbReference type="NCBI Taxonomy" id="2320716"/>
    <lineage>
        <taxon>Eukaryota</taxon>
        <taxon>Viridiplantae</taxon>
        <taxon>Streptophyta</taxon>
        <taxon>Embryophyta</taxon>
        <taxon>Tracheophyta</taxon>
        <taxon>Spermatophyta</taxon>
        <taxon>Magnoliopsida</taxon>
        <taxon>Liliopsida</taxon>
        <taxon>Asparagales</taxon>
        <taxon>Orchidaceae</taxon>
        <taxon>Orchidoideae</taxon>
        <taxon>Orchideae</taxon>
        <taxon>Orchidinae</taxon>
        <taxon>Platanthera</taxon>
    </lineage>
</organism>
<evidence type="ECO:0000259" key="3">
    <source>
        <dbReference type="Pfam" id="PF07001"/>
    </source>
</evidence>
<feature type="region of interest" description="Disordered" evidence="2">
    <location>
        <begin position="485"/>
        <end position="512"/>
    </location>
</feature>
<feature type="compositionally biased region" description="Basic and acidic residues" evidence="2">
    <location>
        <begin position="1262"/>
        <end position="1286"/>
    </location>
</feature>
<feature type="compositionally biased region" description="Basic and acidic residues" evidence="2">
    <location>
        <begin position="653"/>
        <end position="672"/>
    </location>
</feature>
<feature type="region of interest" description="Disordered" evidence="2">
    <location>
        <begin position="1"/>
        <end position="251"/>
    </location>
</feature>
<dbReference type="Pfam" id="PF07001">
    <property type="entry name" value="BAT2_N"/>
    <property type="match status" value="1"/>
</dbReference>
<feature type="compositionally biased region" description="Polar residues" evidence="2">
    <location>
        <begin position="674"/>
        <end position="691"/>
    </location>
</feature>
<feature type="compositionally biased region" description="Polar residues" evidence="2">
    <location>
        <begin position="219"/>
        <end position="231"/>
    </location>
</feature>
<feature type="region of interest" description="Disordered" evidence="2">
    <location>
        <begin position="1062"/>
        <end position="1298"/>
    </location>
</feature>
<keyword evidence="1" id="KW-0597">Phosphoprotein</keyword>
<evidence type="ECO:0000313" key="5">
    <source>
        <dbReference type="Proteomes" id="UP001418222"/>
    </source>
</evidence>
<keyword evidence="5" id="KW-1185">Reference proteome</keyword>
<gene>
    <name evidence="4" type="primary">MOS1</name>
    <name evidence="4" type="ORF">KSP39_PZI012364</name>
</gene>
<dbReference type="GO" id="GO:0040029">
    <property type="term" value="P:epigenetic regulation of gene expression"/>
    <property type="evidence" value="ECO:0007669"/>
    <property type="project" value="TreeGrafter"/>
</dbReference>
<name>A0AAP0G476_9ASPA</name>
<feature type="region of interest" description="Disordered" evidence="2">
    <location>
        <begin position="561"/>
        <end position="585"/>
    </location>
</feature>
<feature type="compositionally biased region" description="Polar residues" evidence="2">
    <location>
        <begin position="502"/>
        <end position="512"/>
    </location>
</feature>
<feature type="compositionally biased region" description="Basic residues" evidence="2">
    <location>
        <begin position="847"/>
        <end position="858"/>
    </location>
</feature>
<dbReference type="PANTHER" id="PTHR34805:SF1">
    <property type="entry name" value="PROTEIN MODIFIER OF SNC1 1"/>
    <property type="match status" value="1"/>
</dbReference>
<feature type="compositionally biased region" description="Basic and acidic residues" evidence="2">
    <location>
        <begin position="1143"/>
        <end position="1155"/>
    </location>
</feature>
<feature type="compositionally biased region" description="Low complexity" evidence="2">
    <location>
        <begin position="64"/>
        <end position="76"/>
    </location>
</feature>
<sequence>MMASSMLTGERRWTSTRKSGMTVLGKVPKPINLPSQKLENHGLDPNVEIVPKGAHTWGTRPLPASSNAWGSSNLSSPRADGSVGSSIHGNGRPLSGGNGTRPSTGSSERSSEPSAISWGPSSRPSSASGIVPNSHALVAANRPRSAETRPNSSQLSRFAESSADVIARGATGNSEKLAAEATRRSNFTLSSGDFPTLGSEKNDEPKSQGYGNLGPTLHGNFNSWSADNSSHTGEDSPAKSENWHKDNHSTQPLLDPNVPIQQFASWHGAPGHPPNVVWYGGHESGGPYRSFGPRDSYHPDPYYPYVPSGALPNTQTFSRAEPIPGGVHFQNNEAYGHMPPESYSAHSQLGIPVRPGVYPGPVLYEGFHGSPHTRFDNSSGQDAPTVGMPVQYGVHNQHLPDNARLQPWRFHVHPDGAGSVMSNQQMISKKGNETQGQYKVLLKQHGSPEEEHNVPVWPTTQRGKVPAFSTPEVDLVNCYKQEQPTDVVHSQESNDLVDHSNRSSTGTCKSTGHNVMEKLDSASVPIRDQHSTILKKNASLMEKIEGLNSKTRVVDVNYEGESFPSKEKVESSQNSKNMSTSQLNPSKKVIIHESVIELKPTPHQSDELSVVPDMSNYLEDGGHSHSYAQKRVRNMKGGVDHHYGKLKFGSYGSDERNDTPGKDSLEKTDVEASKSGSQASQLVSENQDSHLISKSVSEPSSLEFVDDDAQHAKLKELARQRAIELQKKELERTAEQKAKALVKLDELNRRTSATSANSKQNSGRSQPPSKDFLNKHDTNSGKDAKSSLVINETPHELSSFDSLAKSQANDGSITKIGDPGSRPLDQEITPENITERTTSDLQDCGVSRRKQAGYRRRRNITDERKTNSDSSGNTENIGNFNSENSTLQSGNKNNGDTLSKNKLSETQPTPSSTHVEKASEKYDVDHNEIITPAKLVELVPVPEKISDETIGGPVSIQVTKMTSERASNNWKPHSHRKTARNLQSDKAIAKYQGSETVVWAPVKPVNKNGPSEEAHKCGTSEIKSLLDAKNGQDTHNGAKARRAEMERYVPKPIAKELSLQGDFQHSSPPFAHAINTANKPGPASSNAVTSAVSKTVVTSTNTEDTKQNRQGKTRASWRQRNFVESPSHEQGAVEGSPSLESSKFVEKATDREPSKTSDLLAEGDETTTNSLSTFKNHGVNRQRRQQYKEPNVDRLPDKREMHSLGPAESGERNLSRNDNPTAGSGQIRSHWQPKSQVQPQPNQHGYKGNGQRAGEKSLPSEAIEKNLKDDDSTGHANKNKVDDLKYHSSYSGTKATTNDRATKQCLKDENESINRDFSAVTEAASANASSYQDHPGMPRHGQNHSHFAGSQKTRPTSGSAKVDRQFEYQKTGYSAGGETLEAQGVSSGARYGIQGRNQSRRGGHFYGPRRGPAVRTSGAYDIGG</sequence>
<reference evidence="4 5" key="1">
    <citation type="journal article" date="2022" name="Nat. Plants">
        <title>Genomes of leafy and leafless Platanthera orchids illuminate the evolution of mycoheterotrophy.</title>
        <authorList>
            <person name="Li M.H."/>
            <person name="Liu K.W."/>
            <person name="Li Z."/>
            <person name="Lu H.C."/>
            <person name="Ye Q.L."/>
            <person name="Zhang D."/>
            <person name="Wang J.Y."/>
            <person name="Li Y.F."/>
            <person name="Zhong Z.M."/>
            <person name="Liu X."/>
            <person name="Yu X."/>
            <person name="Liu D.K."/>
            <person name="Tu X.D."/>
            <person name="Liu B."/>
            <person name="Hao Y."/>
            <person name="Liao X.Y."/>
            <person name="Jiang Y.T."/>
            <person name="Sun W.H."/>
            <person name="Chen J."/>
            <person name="Chen Y.Q."/>
            <person name="Ai Y."/>
            <person name="Zhai J.W."/>
            <person name="Wu S.S."/>
            <person name="Zhou Z."/>
            <person name="Hsiao Y.Y."/>
            <person name="Wu W.L."/>
            <person name="Chen Y.Y."/>
            <person name="Lin Y.F."/>
            <person name="Hsu J.L."/>
            <person name="Li C.Y."/>
            <person name="Wang Z.W."/>
            <person name="Zhao X."/>
            <person name="Zhong W.Y."/>
            <person name="Ma X.K."/>
            <person name="Ma L."/>
            <person name="Huang J."/>
            <person name="Chen G.Z."/>
            <person name="Huang M.Z."/>
            <person name="Huang L."/>
            <person name="Peng D.H."/>
            <person name="Luo Y.B."/>
            <person name="Zou S.Q."/>
            <person name="Chen S.P."/>
            <person name="Lan S."/>
            <person name="Tsai W.C."/>
            <person name="Van de Peer Y."/>
            <person name="Liu Z.J."/>
        </authorList>
    </citation>
    <scope>NUCLEOTIDE SEQUENCE [LARGE SCALE GENOMIC DNA]</scope>
    <source>
        <strain evidence="4">Lor287</strain>
    </source>
</reference>
<feature type="compositionally biased region" description="Polar residues" evidence="2">
    <location>
        <begin position="750"/>
        <end position="768"/>
    </location>
</feature>
<accession>A0AAP0G476</accession>